<proteinExistence type="predicted"/>
<comment type="caution">
    <text evidence="2">The sequence shown here is derived from an EMBL/GenBank/DDBJ whole genome shotgun (WGS) entry which is preliminary data.</text>
</comment>
<dbReference type="SUPFAM" id="SSF51126">
    <property type="entry name" value="Pectin lyase-like"/>
    <property type="match status" value="2"/>
</dbReference>
<dbReference type="Pfam" id="PF12708">
    <property type="entry name" value="Pect-lyase_RHGA_epim"/>
    <property type="match status" value="2"/>
</dbReference>
<feature type="domain" description="Rhamnogalacturonase A/B/Epimerase-like pectate lyase" evidence="1">
    <location>
        <begin position="106"/>
        <end position="314"/>
    </location>
</feature>
<dbReference type="GO" id="GO:0004650">
    <property type="term" value="F:polygalacturonase activity"/>
    <property type="evidence" value="ECO:0007669"/>
    <property type="project" value="InterPro"/>
</dbReference>
<dbReference type="AlphaFoldDB" id="A0A0B2WV67"/>
<keyword evidence="2" id="KW-0378">Hydrolase</keyword>
<dbReference type="InterPro" id="IPR011050">
    <property type="entry name" value="Pectin_lyase_fold/virulence"/>
</dbReference>
<dbReference type="GeneID" id="63739796"/>
<dbReference type="RefSeq" id="XP_040677851.1">
    <property type="nucleotide sequence ID" value="XM_040824139.1"/>
</dbReference>
<dbReference type="InterPro" id="IPR012334">
    <property type="entry name" value="Pectin_lyas_fold"/>
</dbReference>
<dbReference type="STRING" id="1081103.A0A0B2WV67"/>
<dbReference type="InterPro" id="IPR024535">
    <property type="entry name" value="RHGA/B-epi-like_pectate_lyase"/>
</dbReference>
<dbReference type="OrthoDB" id="1046782at2759"/>
<evidence type="ECO:0000313" key="2">
    <source>
        <dbReference type="EMBL" id="KHN96785.1"/>
    </source>
</evidence>
<accession>A0A0B2WV67</accession>
<dbReference type="Proteomes" id="UP000030816">
    <property type="component" value="Unassembled WGS sequence"/>
</dbReference>
<name>A0A0B2WV67_METAS</name>
<dbReference type="FunFam" id="2.160.20.10:FF:000049">
    <property type="entry name" value="Putative exo-beta-1,3-glucanase"/>
    <property type="match status" value="1"/>
</dbReference>
<protein>
    <submittedName>
        <fullName evidence="2">Glycoside hydrolase family 55</fullName>
    </submittedName>
</protein>
<dbReference type="CDD" id="cd23668">
    <property type="entry name" value="GH55_beta13glucanase-like"/>
    <property type="match status" value="1"/>
</dbReference>
<evidence type="ECO:0000259" key="1">
    <source>
        <dbReference type="Pfam" id="PF12708"/>
    </source>
</evidence>
<organism evidence="2 3">
    <name type="scientific">Metarhizium album (strain ARSEF 1941)</name>
    <dbReference type="NCBI Taxonomy" id="1081103"/>
    <lineage>
        <taxon>Eukaryota</taxon>
        <taxon>Fungi</taxon>
        <taxon>Dikarya</taxon>
        <taxon>Ascomycota</taxon>
        <taxon>Pezizomycotina</taxon>
        <taxon>Sordariomycetes</taxon>
        <taxon>Hypocreomycetidae</taxon>
        <taxon>Hypocreales</taxon>
        <taxon>Clavicipitaceae</taxon>
        <taxon>Metarhizium</taxon>
    </lineage>
</organism>
<dbReference type="EMBL" id="AZHE01000013">
    <property type="protein sequence ID" value="KHN96785.1"/>
    <property type="molecule type" value="Genomic_DNA"/>
</dbReference>
<evidence type="ECO:0000313" key="3">
    <source>
        <dbReference type="Proteomes" id="UP000030816"/>
    </source>
</evidence>
<reference evidence="2 3" key="1">
    <citation type="journal article" date="2014" name="Proc. Natl. Acad. Sci. U.S.A.">
        <title>Trajectory and genomic determinants of fungal-pathogen speciation and host adaptation.</title>
        <authorList>
            <person name="Hu X."/>
            <person name="Xiao G."/>
            <person name="Zheng P."/>
            <person name="Shang Y."/>
            <person name="Su Y."/>
            <person name="Zhang X."/>
            <person name="Liu X."/>
            <person name="Zhan S."/>
            <person name="St Leger R.J."/>
            <person name="Wang C."/>
        </authorList>
    </citation>
    <scope>NUCLEOTIDE SEQUENCE [LARGE SCALE GENOMIC DNA]</scope>
    <source>
        <strain evidence="2 3">ARSEF 1941</strain>
    </source>
</reference>
<dbReference type="Gene3D" id="2.160.20.10">
    <property type="entry name" value="Single-stranded right-handed beta-helix, Pectin lyase-like"/>
    <property type="match status" value="2"/>
</dbReference>
<dbReference type="PANTHER" id="PTHR33928">
    <property type="entry name" value="POLYGALACTURONASE QRT3"/>
    <property type="match status" value="1"/>
</dbReference>
<dbReference type="HOGENOM" id="CLU_002540_1_0_1"/>
<dbReference type="InterPro" id="IPR039279">
    <property type="entry name" value="QRT3-like"/>
</dbReference>
<sequence>MLSPSYFLSVILAYEEILISVITTPDAMVHLTAAVASLLAGIASAGPAMTDQSNRGIRNISSKVAAAGTNFWYAGMDHAGNARGYAPDLGNDFSYDIFKSVNAGDGGAIQDAIDSNNGKQRRSNWWASQPRVVFLPPGTYEVGSQIQMRVGTVLMGDATNPPTIKASRNWRGERSLVNGLDPRTEELPHDGKLHGELSFTVALKNLILDTTEIDGSSNFNAVNWRVAQGAHMQNIKIIMPTSGHDGGHTGIFVGQGSSLGVSDVRVERGWNGIWHQAHQQMAYKNIEFFQNTRGMQISGGNVVTITSSTFDTVYQAVTHDGGSPWVAMVDCKSINSGVSFSTTQYPSLLIDNLESDNDGTVVEWHNEQVLSSARHVDQFTYANTYGQRPVYGPNKDGSSKRPAALVRADKYPSIVAPNYADKTTSDFVNVKDPRQNGGHKVLGDHTIDESAALNQILKDAAQQGKIAYFPFGKYRVDSTLFVPPGSRIIGEAGSFFSDEANPEPVVQVGNEGDVGVAHIQDMRITVADRLPGAILTQVNMAGNVPGDVAIWNSMITVGGTAGSDGINNHCYDSNNECKGALVGLHLGKSSSAYVENTWVWVADHNSEGGGGCAIAAKGGVLVQATRGTWLHALGSEHWWLYQLNLWEASNVFVSMLQAETNYNQGSNAPQVPPAPWKADVQGWNDPDFSWCGGGDKICRKGYSNYITGGSGIRHYASAAWDFFSGPGFQGCDDPWRCSNVMHWISRQPSDAQMFGVCSKSAANVLREANGNLIPARPDFTGGWPGQGSDLGVYRS</sequence>
<gene>
    <name evidence="2" type="ORF">MAM_05341</name>
</gene>
<dbReference type="PANTHER" id="PTHR33928:SF2">
    <property type="entry name" value="PECTATE LYASE SUPERFAMILY PROTEIN DOMAIN-CONTAINING PROTEIN-RELATED"/>
    <property type="match status" value="1"/>
</dbReference>
<keyword evidence="3" id="KW-1185">Reference proteome</keyword>
<feature type="domain" description="Rhamnogalacturonase A/B/Epimerase-like pectate lyase" evidence="1">
    <location>
        <begin position="442"/>
        <end position="495"/>
    </location>
</feature>